<proteinExistence type="predicted"/>
<feature type="domain" description="HTH deoR-type" evidence="3">
    <location>
        <begin position="11"/>
        <end position="54"/>
    </location>
</feature>
<reference evidence="4" key="1">
    <citation type="submission" date="2023-06" db="EMBL/GenBank/DDBJ databases">
        <authorList>
            <person name="Kurt Z."/>
        </authorList>
    </citation>
    <scope>NUCLEOTIDE SEQUENCE</scope>
</reference>
<dbReference type="EMBL" id="CATOUU010000636">
    <property type="protein sequence ID" value="CAI9936435.1"/>
    <property type="molecule type" value="Genomic_DNA"/>
</dbReference>
<reference evidence="5 6" key="2">
    <citation type="submission" date="2024-07" db="EMBL/GenBank/DDBJ databases">
        <authorList>
            <person name="Akdeniz Z."/>
        </authorList>
    </citation>
    <scope>NUCLEOTIDE SEQUENCE [LARGE SCALE GENOMIC DNA]</scope>
</reference>
<evidence type="ECO:0000313" key="6">
    <source>
        <dbReference type="Proteomes" id="UP001642409"/>
    </source>
</evidence>
<evidence type="ECO:0000313" key="4">
    <source>
        <dbReference type="EMBL" id="CAI9936435.1"/>
    </source>
</evidence>
<keyword evidence="6" id="KW-1185">Reference proteome</keyword>
<gene>
    <name evidence="4" type="ORF">HINF_LOCUS24080</name>
    <name evidence="5" type="ORF">HINF_LOCUS51753</name>
</gene>
<name>A0AA86PCS5_9EUKA</name>
<evidence type="ECO:0000313" key="5">
    <source>
        <dbReference type="EMBL" id="CAL6065254.1"/>
    </source>
</evidence>
<dbReference type="AlphaFoldDB" id="A0AA86PCS5"/>
<dbReference type="EMBL" id="CAXDID020000254">
    <property type="protein sequence ID" value="CAL6065254.1"/>
    <property type="molecule type" value="Genomic_DNA"/>
</dbReference>
<keyword evidence="2" id="KW-0804">Transcription</keyword>
<evidence type="ECO:0000256" key="2">
    <source>
        <dbReference type="ARBA" id="ARBA00023163"/>
    </source>
</evidence>
<sequence>MQGKIPVHKLQEIIQYMNANKVSLRQVAEMFNFSKSKLHRDIQKFERQELLRIRTALKLAEQRKNLYSTNLYEQLNCLLK</sequence>
<dbReference type="Pfam" id="PF08220">
    <property type="entry name" value="HTH_DeoR"/>
    <property type="match status" value="1"/>
</dbReference>
<organism evidence="4">
    <name type="scientific">Hexamita inflata</name>
    <dbReference type="NCBI Taxonomy" id="28002"/>
    <lineage>
        <taxon>Eukaryota</taxon>
        <taxon>Metamonada</taxon>
        <taxon>Diplomonadida</taxon>
        <taxon>Hexamitidae</taxon>
        <taxon>Hexamitinae</taxon>
        <taxon>Hexamita</taxon>
    </lineage>
</organism>
<evidence type="ECO:0000259" key="3">
    <source>
        <dbReference type="Pfam" id="PF08220"/>
    </source>
</evidence>
<comment type="caution">
    <text evidence="4">The sequence shown here is derived from an EMBL/GenBank/DDBJ whole genome shotgun (WGS) entry which is preliminary data.</text>
</comment>
<evidence type="ECO:0000256" key="1">
    <source>
        <dbReference type="ARBA" id="ARBA00023015"/>
    </source>
</evidence>
<protein>
    <submittedName>
        <fullName evidence="4">Transcriptional regulator SpoIIID</fullName>
    </submittedName>
</protein>
<dbReference type="InterPro" id="IPR001034">
    <property type="entry name" value="DeoR_HTH"/>
</dbReference>
<keyword evidence="1" id="KW-0805">Transcription regulation</keyword>
<accession>A0AA86PCS5</accession>
<dbReference type="Proteomes" id="UP001642409">
    <property type="component" value="Unassembled WGS sequence"/>
</dbReference>